<evidence type="ECO:0000313" key="13">
    <source>
        <dbReference type="Proteomes" id="UP000472261"/>
    </source>
</evidence>
<dbReference type="PANTHER" id="PTHR31570:SF1">
    <property type="entry name" value="HAUS AUGMIN-LIKE COMPLEX SUBUNIT 1"/>
    <property type="match status" value="1"/>
</dbReference>
<gene>
    <name evidence="12" type="primary">HAUS1</name>
</gene>
<organism evidence="12 13">
    <name type="scientific">Phasianus colchicus</name>
    <name type="common">Common pheasant</name>
    <dbReference type="NCBI Taxonomy" id="9054"/>
    <lineage>
        <taxon>Eukaryota</taxon>
        <taxon>Metazoa</taxon>
        <taxon>Chordata</taxon>
        <taxon>Craniata</taxon>
        <taxon>Vertebrata</taxon>
        <taxon>Euteleostomi</taxon>
        <taxon>Archelosauria</taxon>
        <taxon>Archosauria</taxon>
        <taxon>Dinosauria</taxon>
        <taxon>Saurischia</taxon>
        <taxon>Theropoda</taxon>
        <taxon>Coelurosauria</taxon>
        <taxon>Aves</taxon>
        <taxon>Neognathae</taxon>
        <taxon>Galloanserae</taxon>
        <taxon>Galliformes</taxon>
        <taxon>Phasianidae</taxon>
        <taxon>Phasianinae</taxon>
        <taxon>Phasianus</taxon>
    </lineage>
</organism>
<keyword evidence="7 10" id="KW-0175">Coiled coil</keyword>
<dbReference type="PANTHER" id="PTHR31570">
    <property type="entry name" value="HAUS AUGMIN-LIKE COMPLEX SUBUNIT 1"/>
    <property type="match status" value="1"/>
</dbReference>
<dbReference type="GO" id="GO:0051225">
    <property type="term" value="P:spindle assembly"/>
    <property type="evidence" value="ECO:0007669"/>
    <property type="project" value="InterPro"/>
</dbReference>
<dbReference type="GO" id="GO:0070652">
    <property type="term" value="C:HAUS complex"/>
    <property type="evidence" value="ECO:0007669"/>
    <property type="project" value="InterPro"/>
</dbReference>
<protein>
    <submittedName>
        <fullName evidence="12">HAUS augmin like complex subunit 1</fullName>
    </submittedName>
</protein>
<evidence type="ECO:0000256" key="2">
    <source>
        <dbReference type="ARBA" id="ARBA00005479"/>
    </source>
</evidence>
<keyword evidence="6" id="KW-0498">Mitosis</keyword>
<comment type="subcellular location">
    <subcellularLocation>
        <location evidence="1">Cytoplasm</location>
        <location evidence="1">Cytoskeleton</location>
        <location evidence="1">Spindle</location>
    </subcellularLocation>
</comment>
<dbReference type="AlphaFoldDB" id="A0A669QL60"/>
<feature type="region of interest" description="Disordered" evidence="11">
    <location>
        <begin position="20"/>
        <end position="42"/>
    </location>
</feature>
<dbReference type="GO" id="GO:0051301">
    <property type="term" value="P:cell division"/>
    <property type="evidence" value="ECO:0007669"/>
    <property type="project" value="UniProtKB-KW"/>
</dbReference>
<evidence type="ECO:0000256" key="10">
    <source>
        <dbReference type="SAM" id="Coils"/>
    </source>
</evidence>
<evidence type="ECO:0000256" key="7">
    <source>
        <dbReference type="ARBA" id="ARBA00023054"/>
    </source>
</evidence>
<evidence type="ECO:0000256" key="8">
    <source>
        <dbReference type="ARBA" id="ARBA00023212"/>
    </source>
</evidence>
<dbReference type="PRINTS" id="PR02087">
    <property type="entry name" value="HAUSAUGMINL1"/>
</dbReference>
<keyword evidence="3" id="KW-0963">Cytoplasm</keyword>
<evidence type="ECO:0000256" key="1">
    <source>
        <dbReference type="ARBA" id="ARBA00004186"/>
    </source>
</evidence>
<dbReference type="Proteomes" id="UP000472261">
    <property type="component" value="Unplaced"/>
</dbReference>
<sequence>MAQPALLPALQLPAGRAAPQLPAGRAAPQLPAGRAAPQLPAGRAARTLSAGNAGMEAGGSRRETAAFVREKVQRITSWLKKTFENQPVPEFNVNAQTINLLHMLVEYSEERERDVSFLIEDMKQRAAEYDAEAEYLQSVLTESLDLSPSSLSKEGTAHLKTLVDSAMILEVEDLSLISFFCAMNDRSLELHAAELKNKEMEQELLNSKKKLTATLLLEEQLEKDLEKVKTHLEIEEAKSESRLQNLQFLKDKSEDLRIRIKIAEEKLTTSGLNQSLMHESLVNLSEKLDGMQKEMVHVKRKLDCYLDLPPNLSLARVKVEEAKRELNALEEKFSKKIEMLTHDMLETRRL</sequence>
<evidence type="ECO:0000256" key="3">
    <source>
        <dbReference type="ARBA" id="ARBA00022490"/>
    </source>
</evidence>
<dbReference type="GO" id="GO:0005819">
    <property type="term" value="C:spindle"/>
    <property type="evidence" value="ECO:0007669"/>
    <property type="project" value="UniProtKB-SubCell"/>
</dbReference>
<dbReference type="OMA" id="CEAQMES"/>
<keyword evidence="8" id="KW-0206">Cytoskeleton</keyword>
<dbReference type="GO" id="GO:0007098">
    <property type="term" value="P:centrosome cycle"/>
    <property type="evidence" value="ECO:0007669"/>
    <property type="project" value="TreeGrafter"/>
</dbReference>
<dbReference type="Pfam" id="PF25762">
    <property type="entry name" value="HAUS1"/>
    <property type="match status" value="1"/>
</dbReference>
<evidence type="ECO:0000256" key="11">
    <source>
        <dbReference type="SAM" id="MobiDB-lite"/>
    </source>
</evidence>
<comment type="similarity">
    <text evidence="2">Belongs to the HAUS1 family.</text>
</comment>
<accession>A0A669QL60</accession>
<keyword evidence="13" id="KW-1185">Reference proteome</keyword>
<evidence type="ECO:0000256" key="9">
    <source>
        <dbReference type="ARBA" id="ARBA00023306"/>
    </source>
</evidence>
<reference evidence="12" key="1">
    <citation type="submission" date="2025-08" db="UniProtKB">
        <authorList>
            <consortium name="Ensembl"/>
        </authorList>
    </citation>
    <scope>IDENTIFICATION</scope>
</reference>
<dbReference type="InterPro" id="IPR026243">
    <property type="entry name" value="HAUS1"/>
</dbReference>
<dbReference type="Ensembl" id="ENSPCLT00000019595.1">
    <property type="protein sequence ID" value="ENSPCLP00000014841.1"/>
    <property type="gene ID" value="ENSPCLG00000012138.1"/>
</dbReference>
<evidence type="ECO:0000256" key="4">
    <source>
        <dbReference type="ARBA" id="ARBA00022618"/>
    </source>
</evidence>
<proteinExistence type="inferred from homology"/>
<keyword evidence="5" id="KW-0493">Microtubule</keyword>
<reference evidence="12" key="2">
    <citation type="submission" date="2025-09" db="UniProtKB">
        <authorList>
            <consortium name="Ensembl"/>
        </authorList>
    </citation>
    <scope>IDENTIFICATION</scope>
</reference>
<dbReference type="GO" id="GO:0005829">
    <property type="term" value="C:cytosol"/>
    <property type="evidence" value="ECO:0007669"/>
    <property type="project" value="TreeGrafter"/>
</dbReference>
<feature type="coiled-coil region" evidence="10">
    <location>
        <begin position="183"/>
        <end position="339"/>
    </location>
</feature>
<evidence type="ECO:0000313" key="12">
    <source>
        <dbReference type="Ensembl" id="ENSPCLP00000014841.1"/>
    </source>
</evidence>
<dbReference type="GO" id="GO:0005874">
    <property type="term" value="C:microtubule"/>
    <property type="evidence" value="ECO:0007669"/>
    <property type="project" value="UniProtKB-KW"/>
</dbReference>
<keyword evidence="9" id="KW-0131">Cell cycle</keyword>
<evidence type="ECO:0000256" key="5">
    <source>
        <dbReference type="ARBA" id="ARBA00022701"/>
    </source>
</evidence>
<name>A0A669QL60_PHACC</name>
<evidence type="ECO:0000256" key="6">
    <source>
        <dbReference type="ARBA" id="ARBA00022776"/>
    </source>
</evidence>
<keyword evidence="4" id="KW-0132">Cell division</keyword>